<reference evidence="9" key="1">
    <citation type="submission" date="2019-03" db="EMBL/GenBank/DDBJ databases">
        <title>Improved annotation for the trematode Fasciola hepatica.</title>
        <authorList>
            <person name="Choi Y.-J."/>
            <person name="Martin J."/>
            <person name="Mitreva M."/>
        </authorList>
    </citation>
    <scope>NUCLEOTIDE SEQUENCE [LARGE SCALE GENOMIC DNA]</scope>
</reference>
<dbReference type="PANTHER" id="PTHR24333">
    <property type="entry name" value="HOMEO BOX HB9 LIKE A-RELATED"/>
    <property type="match status" value="1"/>
</dbReference>
<feature type="region of interest" description="Disordered" evidence="7">
    <location>
        <begin position="219"/>
        <end position="243"/>
    </location>
</feature>
<evidence type="ECO:0000256" key="1">
    <source>
        <dbReference type="ARBA" id="ARBA00004123"/>
    </source>
</evidence>
<dbReference type="Proteomes" id="UP000230066">
    <property type="component" value="Unassembled WGS sequence"/>
</dbReference>
<evidence type="ECO:0000256" key="3">
    <source>
        <dbReference type="ARBA" id="ARBA00023155"/>
    </source>
</evidence>
<organism evidence="9 10">
    <name type="scientific">Fasciola hepatica</name>
    <name type="common">Liver fluke</name>
    <dbReference type="NCBI Taxonomy" id="6192"/>
    <lineage>
        <taxon>Eukaryota</taxon>
        <taxon>Metazoa</taxon>
        <taxon>Spiralia</taxon>
        <taxon>Lophotrochozoa</taxon>
        <taxon>Platyhelminthes</taxon>
        <taxon>Trematoda</taxon>
        <taxon>Digenea</taxon>
        <taxon>Plagiorchiida</taxon>
        <taxon>Echinostomata</taxon>
        <taxon>Echinostomatoidea</taxon>
        <taxon>Fasciolidae</taxon>
        <taxon>Fasciola</taxon>
    </lineage>
</organism>
<sequence>MTCRFSIQNLLDSSVETGSSSPESNDVLIEKIDSAPSDIQTGNHLTVRHFGDVLHDDGNSDLLLKEDIRCGGNGTREFHLTWPVMCPVDESHCNRPAFTFLRNLAARLRQQQDQCRVDPLNLSFSRGDKLTDPNGMQHHGSVGMPPAKCFNELLLEDSFRLSTSQDVHFEGTVVPDLCKIWWRSNGPGCCSDTINANEMGLVYDQILTSKMVKSNTVQPEEEVEGKKQSEVSLTNSQGPINERDFSASMVNSEFAVIGAQKNDDVPFETRPNSGKFEPQLPASGHGLYGDMEQSITKSSTTTATTTASATLTTSSLSPNPCTLASLKDYAFMIIGQPTAKHHISERKPRQAYSVQQLERLEAEFQTDKYLNLSKRIELSNELHLTETQIKTWFQNRRTKWKKQFDTPIHLKATRNRWIANNVTICDTIDQKQSIISKNENRIWSNDSC</sequence>
<dbReference type="InterPro" id="IPR020479">
    <property type="entry name" value="HD_metazoa"/>
</dbReference>
<dbReference type="PROSITE" id="PS50071">
    <property type="entry name" value="HOMEOBOX_2"/>
    <property type="match status" value="1"/>
</dbReference>
<gene>
    <name evidence="9" type="ORF">D915_000550</name>
</gene>
<dbReference type="PRINTS" id="PR00024">
    <property type="entry name" value="HOMEOBOX"/>
</dbReference>
<dbReference type="Gene3D" id="1.10.10.60">
    <property type="entry name" value="Homeodomain-like"/>
    <property type="match status" value="1"/>
</dbReference>
<dbReference type="SUPFAM" id="SSF46689">
    <property type="entry name" value="Homeodomain-like"/>
    <property type="match status" value="1"/>
</dbReference>
<feature type="DNA-binding region" description="Homeobox" evidence="5">
    <location>
        <begin position="345"/>
        <end position="404"/>
    </location>
</feature>
<evidence type="ECO:0000256" key="2">
    <source>
        <dbReference type="ARBA" id="ARBA00023125"/>
    </source>
</evidence>
<proteinExistence type="predicted"/>
<keyword evidence="2 5" id="KW-0238">DNA-binding</keyword>
<keyword evidence="3 5" id="KW-0371">Homeobox</keyword>
<feature type="compositionally biased region" description="Polar residues" evidence="7">
    <location>
        <begin position="230"/>
        <end position="239"/>
    </location>
</feature>
<dbReference type="PROSITE" id="PS00027">
    <property type="entry name" value="HOMEOBOX_1"/>
    <property type="match status" value="1"/>
</dbReference>
<dbReference type="CDD" id="cd00086">
    <property type="entry name" value="homeodomain"/>
    <property type="match status" value="1"/>
</dbReference>
<evidence type="ECO:0000313" key="9">
    <source>
        <dbReference type="EMBL" id="THD28609.1"/>
    </source>
</evidence>
<dbReference type="GO" id="GO:0005634">
    <property type="term" value="C:nucleus"/>
    <property type="evidence" value="ECO:0007669"/>
    <property type="project" value="UniProtKB-SubCell"/>
</dbReference>
<dbReference type="InterPro" id="IPR001356">
    <property type="entry name" value="HD"/>
</dbReference>
<comment type="caution">
    <text evidence="9">The sequence shown here is derived from an EMBL/GenBank/DDBJ whole genome shotgun (WGS) entry which is preliminary data.</text>
</comment>
<evidence type="ECO:0000256" key="6">
    <source>
        <dbReference type="RuleBase" id="RU000682"/>
    </source>
</evidence>
<accession>A0A4E0RIE2</accession>
<dbReference type="AlphaFoldDB" id="A0A4E0RIE2"/>
<protein>
    <recommendedName>
        <fullName evidence="8">Homeobox domain-containing protein</fullName>
    </recommendedName>
</protein>
<dbReference type="EMBL" id="JXXN02000112">
    <property type="protein sequence ID" value="THD28609.1"/>
    <property type="molecule type" value="Genomic_DNA"/>
</dbReference>
<evidence type="ECO:0000259" key="8">
    <source>
        <dbReference type="PROSITE" id="PS50071"/>
    </source>
</evidence>
<dbReference type="InterPro" id="IPR017970">
    <property type="entry name" value="Homeobox_CS"/>
</dbReference>
<dbReference type="InterPro" id="IPR050848">
    <property type="entry name" value="Homeobox_TF"/>
</dbReference>
<evidence type="ECO:0000256" key="7">
    <source>
        <dbReference type="SAM" id="MobiDB-lite"/>
    </source>
</evidence>
<keyword evidence="4 5" id="KW-0539">Nucleus</keyword>
<evidence type="ECO:0000256" key="5">
    <source>
        <dbReference type="PROSITE-ProRule" id="PRU00108"/>
    </source>
</evidence>
<dbReference type="PANTHER" id="PTHR24333:SF9">
    <property type="entry name" value="HOMEOBOX DOMAIN-CONTAINING PROTEIN"/>
    <property type="match status" value="1"/>
</dbReference>
<keyword evidence="10" id="KW-1185">Reference proteome</keyword>
<name>A0A4E0RIE2_FASHE</name>
<dbReference type="SMART" id="SM00389">
    <property type="entry name" value="HOX"/>
    <property type="match status" value="1"/>
</dbReference>
<dbReference type="GO" id="GO:0000981">
    <property type="term" value="F:DNA-binding transcription factor activity, RNA polymerase II-specific"/>
    <property type="evidence" value="ECO:0007669"/>
    <property type="project" value="InterPro"/>
</dbReference>
<feature type="domain" description="Homeobox" evidence="8">
    <location>
        <begin position="343"/>
        <end position="403"/>
    </location>
</feature>
<dbReference type="GO" id="GO:0003677">
    <property type="term" value="F:DNA binding"/>
    <property type="evidence" value="ECO:0007669"/>
    <property type="project" value="UniProtKB-UniRule"/>
</dbReference>
<dbReference type="InterPro" id="IPR009057">
    <property type="entry name" value="Homeodomain-like_sf"/>
</dbReference>
<comment type="subcellular location">
    <subcellularLocation>
        <location evidence="1 5 6">Nucleus</location>
    </subcellularLocation>
</comment>
<evidence type="ECO:0000313" key="10">
    <source>
        <dbReference type="Proteomes" id="UP000230066"/>
    </source>
</evidence>
<evidence type="ECO:0000256" key="4">
    <source>
        <dbReference type="ARBA" id="ARBA00023242"/>
    </source>
</evidence>
<dbReference type="Pfam" id="PF00046">
    <property type="entry name" value="Homeodomain"/>
    <property type="match status" value="1"/>
</dbReference>